<accession>A0ABS4K5F8</accession>
<name>A0ABS4K5F8_9CLOT</name>
<evidence type="ECO:0000313" key="1">
    <source>
        <dbReference type="EMBL" id="MBP2021889.1"/>
    </source>
</evidence>
<reference evidence="1 2" key="1">
    <citation type="submission" date="2021-03" db="EMBL/GenBank/DDBJ databases">
        <title>Genomic Encyclopedia of Type Strains, Phase IV (KMG-IV): sequencing the most valuable type-strain genomes for metagenomic binning, comparative biology and taxonomic classification.</title>
        <authorList>
            <person name="Goeker M."/>
        </authorList>
    </citation>
    <scope>NUCLEOTIDE SEQUENCE [LARGE SCALE GENOMIC DNA]</scope>
    <source>
        <strain evidence="1 2">DSM 28650</strain>
    </source>
</reference>
<protein>
    <submittedName>
        <fullName evidence="1">Autonomous glycyl radical cofactor GrcA</fullName>
    </submittedName>
</protein>
<evidence type="ECO:0000313" key="2">
    <source>
        <dbReference type="Proteomes" id="UP001519308"/>
    </source>
</evidence>
<keyword evidence="2" id="KW-1185">Reference proteome</keyword>
<dbReference type="EMBL" id="JAGGLL010000011">
    <property type="protein sequence ID" value="MBP2021889.1"/>
    <property type="molecule type" value="Genomic_DNA"/>
</dbReference>
<comment type="caution">
    <text evidence="1">The sequence shown here is derived from an EMBL/GenBank/DDBJ whole genome shotgun (WGS) entry which is preliminary data.</text>
</comment>
<dbReference type="RefSeq" id="WP_021281721.1">
    <property type="nucleotide sequence ID" value="NZ_JAGGLL010000011.1"/>
</dbReference>
<sequence length="111" mass="12995">MNELYKQEVLELTELLRDDEEWGDLRDILTEKGFNLSQIALVSFMEDDKENEYGVIVTKDIKISEYSRSTQEGKNDVDSFKLKDITNQKDEIDKYPQISVAIDMIKNQEIL</sequence>
<gene>
    <name evidence="1" type="ORF">J2Z44_001685</name>
</gene>
<organism evidence="1 2">
    <name type="scientific">Clostridium punense</name>
    <dbReference type="NCBI Taxonomy" id="1054297"/>
    <lineage>
        <taxon>Bacteria</taxon>
        <taxon>Bacillati</taxon>
        <taxon>Bacillota</taxon>
        <taxon>Clostridia</taxon>
        <taxon>Eubacteriales</taxon>
        <taxon>Clostridiaceae</taxon>
        <taxon>Clostridium</taxon>
    </lineage>
</organism>
<dbReference type="Proteomes" id="UP001519308">
    <property type="component" value="Unassembled WGS sequence"/>
</dbReference>
<proteinExistence type="predicted"/>